<proteinExistence type="inferred from homology"/>
<evidence type="ECO:0000256" key="4">
    <source>
        <dbReference type="ARBA" id="ARBA00022729"/>
    </source>
</evidence>
<comment type="similarity">
    <text evidence="2">Belongs to the bacterial solute-binding protein 1 family.</text>
</comment>
<dbReference type="EMBL" id="SNYJ01000004">
    <property type="protein sequence ID" value="TDQ41236.1"/>
    <property type="molecule type" value="Genomic_DNA"/>
</dbReference>
<dbReference type="PROSITE" id="PS51257">
    <property type="entry name" value="PROKAR_LIPOPROTEIN"/>
    <property type="match status" value="1"/>
</dbReference>
<keyword evidence="3" id="KW-0813">Transport</keyword>
<feature type="signal peptide" evidence="5">
    <location>
        <begin position="1"/>
        <end position="23"/>
    </location>
</feature>
<name>A0A4R6U645_9BACI</name>
<evidence type="ECO:0000256" key="3">
    <source>
        <dbReference type="ARBA" id="ARBA00022448"/>
    </source>
</evidence>
<keyword evidence="4 5" id="KW-0732">Signal</keyword>
<dbReference type="Gene3D" id="3.40.190.10">
    <property type="entry name" value="Periplasmic binding protein-like II"/>
    <property type="match status" value="1"/>
</dbReference>
<sequence length="447" mass="49285">MMMRVLLLLSVVFVMFVTGCSSNQTSNPDAEVVRVALAGRALEDGIDPITGAETIGLNTFLEESFYPNHPDIRLELTTVPWENARAKINSMLQSGDVDVIYTGGAFASVYYQDGLIRGLNDLIEGDETFDPAAYLDGAWNESYSTKSFDQQTQFGIPAVLGRRMTVYDKTLFDQWDVEYLSENPTPEEILEKASQMTGTNPVTGEENYGLWYSGNALNGSTFVALAHYFGAQGAEGTLDNLGEINWNLNSPQIVDILSWMEEAVPYMPPAFINGGGNENFGTENNNVAIVLDGTGATATSHYRETGETTMIDRFIPVMNLGPNGEGWVAVDPYIMAKDAQNVEASWEVLKFLAGKEAQEYGYENFMLTPTLSEADFVLENDTYTQKAMEIAEISKTLLLDEANPFFASDIVPAINTFLSNAYNGNAPNKEAFLTDLQQRAENWSNNQ</sequence>
<dbReference type="SUPFAM" id="SSF53850">
    <property type="entry name" value="Periplasmic binding protein-like II"/>
    <property type="match status" value="1"/>
</dbReference>
<organism evidence="6 7">
    <name type="scientific">Aureibacillus halotolerans</name>
    <dbReference type="NCBI Taxonomy" id="1508390"/>
    <lineage>
        <taxon>Bacteria</taxon>
        <taxon>Bacillati</taxon>
        <taxon>Bacillota</taxon>
        <taxon>Bacilli</taxon>
        <taxon>Bacillales</taxon>
        <taxon>Bacillaceae</taxon>
        <taxon>Aureibacillus</taxon>
    </lineage>
</organism>
<evidence type="ECO:0000256" key="5">
    <source>
        <dbReference type="SAM" id="SignalP"/>
    </source>
</evidence>
<protein>
    <submittedName>
        <fullName evidence="6">Carbohydrate ABC transporter substrate-binding protein (CUT1 family)</fullName>
    </submittedName>
</protein>
<dbReference type="PANTHER" id="PTHR43649:SF31">
    <property type="entry name" value="SN-GLYCEROL-3-PHOSPHATE-BINDING PERIPLASMIC PROTEIN UGPB"/>
    <property type="match status" value="1"/>
</dbReference>
<dbReference type="GO" id="GO:0030313">
    <property type="term" value="C:cell envelope"/>
    <property type="evidence" value="ECO:0007669"/>
    <property type="project" value="UniProtKB-SubCell"/>
</dbReference>
<comment type="caution">
    <text evidence="6">The sequence shown here is derived from an EMBL/GenBank/DDBJ whole genome shotgun (WGS) entry which is preliminary data.</text>
</comment>
<gene>
    <name evidence="6" type="ORF">EV213_104234</name>
</gene>
<dbReference type="InterPro" id="IPR050490">
    <property type="entry name" value="Bact_solute-bd_prot1"/>
</dbReference>
<evidence type="ECO:0000313" key="7">
    <source>
        <dbReference type="Proteomes" id="UP000295632"/>
    </source>
</evidence>
<feature type="chain" id="PRO_5039410141" evidence="5">
    <location>
        <begin position="24"/>
        <end position="447"/>
    </location>
</feature>
<keyword evidence="7" id="KW-1185">Reference proteome</keyword>
<dbReference type="PANTHER" id="PTHR43649">
    <property type="entry name" value="ARABINOSE-BINDING PROTEIN-RELATED"/>
    <property type="match status" value="1"/>
</dbReference>
<evidence type="ECO:0000256" key="1">
    <source>
        <dbReference type="ARBA" id="ARBA00004196"/>
    </source>
</evidence>
<dbReference type="Pfam" id="PF01547">
    <property type="entry name" value="SBP_bac_1"/>
    <property type="match status" value="1"/>
</dbReference>
<dbReference type="AlphaFoldDB" id="A0A4R6U645"/>
<evidence type="ECO:0000256" key="2">
    <source>
        <dbReference type="ARBA" id="ARBA00008520"/>
    </source>
</evidence>
<dbReference type="RefSeq" id="WP_133579826.1">
    <property type="nucleotide sequence ID" value="NZ_SNYJ01000004.1"/>
</dbReference>
<dbReference type="InterPro" id="IPR006059">
    <property type="entry name" value="SBP"/>
</dbReference>
<comment type="subcellular location">
    <subcellularLocation>
        <location evidence="1">Cell envelope</location>
    </subcellularLocation>
</comment>
<dbReference type="Proteomes" id="UP000295632">
    <property type="component" value="Unassembled WGS sequence"/>
</dbReference>
<evidence type="ECO:0000313" key="6">
    <source>
        <dbReference type="EMBL" id="TDQ41236.1"/>
    </source>
</evidence>
<dbReference type="OrthoDB" id="9782846at2"/>
<accession>A0A4R6U645</accession>
<reference evidence="6 7" key="1">
    <citation type="submission" date="2019-03" db="EMBL/GenBank/DDBJ databases">
        <title>Genomic Encyclopedia of Type Strains, Phase IV (KMG-IV): sequencing the most valuable type-strain genomes for metagenomic binning, comparative biology and taxonomic classification.</title>
        <authorList>
            <person name="Goeker M."/>
        </authorList>
    </citation>
    <scope>NUCLEOTIDE SEQUENCE [LARGE SCALE GENOMIC DNA]</scope>
    <source>
        <strain evidence="6 7">DSM 28697</strain>
    </source>
</reference>